<name>A0ACB8V3R6_9EURO</name>
<organism evidence="1">
    <name type="scientific">Ophidiomyces ophidiicola</name>
    <dbReference type="NCBI Taxonomy" id="1387563"/>
    <lineage>
        <taxon>Eukaryota</taxon>
        <taxon>Fungi</taxon>
        <taxon>Dikarya</taxon>
        <taxon>Ascomycota</taxon>
        <taxon>Pezizomycotina</taxon>
        <taxon>Eurotiomycetes</taxon>
        <taxon>Eurotiomycetidae</taxon>
        <taxon>Onygenales</taxon>
        <taxon>Onygenaceae</taxon>
        <taxon>Ophidiomyces</taxon>
    </lineage>
</organism>
<gene>
    <name evidence="1" type="ORF">LOY88_000771</name>
</gene>
<sequence length="528" mass="57368">MSSLPEEPNPLRPYYIPPSIGLPNTDSAAHFTANRPPSAVSGNITSIGNSAREIFSDFDYSDYLGESSPSAAESVKQILENSLWRYSRILLSQPFEVAKTTLQVFVAQDAEEEARLLNERRAQREGYRDAAYTESSFSSDDEDSYFTSSAPDATSPSRTRRPPPRITDRAGYIPQSSRPPYMLKIKDPSAVFDVLAQLWTTNGPTSIWKGSTATFVYSLLLPTLNTFIRGLLSAIVGYPDDSFSTILESDILTSSSPAVALTLSCVSSALASVILSPVDTARTYLIVSPLGHGPTSLFSAIRALPAPNYLIPPHLLPITLITSTLPTLLFDSTPLFLKSYLSLDPVLNPSSWSIFTLMASALELGIRIPLETVLRRAQIATFTSPALRQQSITRAPSPKLPTQFAGSETIHTTVPTPQTYRGIVGTMWSVIYEEGTDNSHAAQTIEKILSQTTPQGDDNPPGRLRRRRKGQGIRGLYRSWRFEMWGIVGIWGSAFLGALLGAGDDETLMESSAALGMGAGSRGNSGAF</sequence>
<reference evidence="1" key="1">
    <citation type="journal article" date="2022" name="bioRxiv">
        <title>Population genetic analysis of Ophidiomyces ophidiicola, the causative agent of snake fungal disease, indicates recent introductions to the USA.</title>
        <authorList>
            <person name="Ladner J.T."/>
            <person name="Palmer J.M."/>
            <person name="Ettinger C.L."/>
            <person name="Stajich J.E."/>
            <person name="Farrell T.M."/>
            <person name="Glorioso B.M."/>
            <person name="Lawson B."/>
            <person name="Price S.J."/>
            <person name="Stengle A.G."/>
            <person name="Grear D.A."/>
            <person name="Lorch J.M."/>
        </authorList>
    </citation>
    <scope>NUCLEOTIDE SEQUENCE</scope>
    <source>
        <strain evidence="1">NWHC 24266-5</strain>
    </source>
</reference>
<evidence type="ECO:0000313" key="1">
    <source>
        <dbReference type="EMBL" id="KAI2392115.1"/>
    </source>
</evidence>
<accession>A0ACB8V3R6</accession>
<proteinExistence type="predicted"/>
<dbReference type="EMBL" id="JALBCA010000008">
    <property type="protein sequence ID" value="KAI2392115.1"/>
    <property type="molecule type" value="Genomic_DNA"/>
</dbReference>
<comment type="caution">
    <text evidence="1">The sequence shown here is derived from an EMBL/GenBank/DDBJ whole genome shotgun (WGS) entry which is preliminary data.</text>
</comment>
<protein>
    <submittedName>
        <fullName evidence="1">Uncharacterized protein</fullName>
    </submittedName>
</protein>